<reference evidence="2" key="2">
    <citation type="journal article" date="2021" name="PeerJ">
        <title>Extensive microbial diversity within the chicken gut microbiome revealed by metagenomics and culture.</title>
        <authorList>
            <person name="Gilroy R."/>
            <person name="Ravi A."/>
            <person name="Getino M."/>
            <person name="Pursley I."/>
            <person name="Horton D.L."/>
            <person name="Alikhan N.F."/>
            <person name="Baker D."/>
            <person name="Gharbi K."/>
            <person name="Hall N."/>
            <person name="Watson M."/>
            <person name="Adriaenssens E.M."/>
            <person name="Foster-Nyarko E."/>
            <person name="Jarju S."/>
            <person name="Secka A."/>
            <person name="Antonio M."/>
            <person name="Oren A."/>
            <person name="Chaudhuri R.R."/>
            <person name="La Ragione R."/>
            <person name="Hildebrand F."/>
            <person name="Pallen M.J."/>
        </authorList>
    </citation>
    <scope>NUCLEOTIDE SEQUENCE</scope>
    <source>
        <strain evidence="2">B1-16210</strain>
    </source>
</reference>
<protein>
    <recommendedName>
        <fullName evidence="4">Type 4 secretion system PilS N-terminal domain-containing protein</fullName>
    </recommendedName>
</protein>
<accession>A0A940DF20</accession>
<evidence type="ECO:0000313" key="2">
    <source>
        <dbReference type="EMBL" id="MBO8407333.1"/>
    </source>
</evidence>
<dbReference type="Proteomes" id="UP000721442">
    <property type="component" value="Unassembled WGS sequence"/>
</dbReference>
<feature type="transmembrane region" description="Helical" evidence="1">
    <location>
        <begin position="12"/>
        <end position="33"/>
    </location>
</feature>
<keyword evidence="1" id="KW-0812">Transmembrane</keyword>
<evidence type="ECO:0000256" key="1">
    <source>
        <dbReference type="SAM" id="Phobius"/>
    </source>
</evidence>
<gene>
    <name evidence="2" type="ORF">IAC77_02630</name>
</gene>
<reference evidence="2" key="1">
    <citation type="submission" date="2020-10" db="EMBL/GenBank/DDBJ databases">
        <authorList>
            <person name="Gilroy R."/>
        </authorList>
    </citation>
    <scope>NUCLEOTIDE SEQUENCE</scope>
    <source>
        <strain evidence="2">B1-16210</strain>
    </source>
</reference>
<comment type="caution">
    <text evidence="2">The sequence shown here is derived from an EMBL/GenBank/DDBJ whole genome shotgun (WGS) entry which is preliminary data.</text>
</comment>
<organism evidence="2 3">
    <name type="scientific">Candidatus Enterousia excrementavium</name>
    <dbReference type="NCBI Taxonomy" id="2840789"/>
    <lineage>
        <taxon>Bacteria</taxon>
        <taxon>Pseudomonadati</taxon>
        <taxon>Pseudomonadota</taxon>
        <taxon>Alphaproteobacteria</taxon>
        <taxon>Candidatus Enterousia</taxon>
    </lineage>
</organism>
<sequence length="154" mass="16548">MIHERGASMIEILGVITIAGMMTAAAIGMYNVIRNNQMRKIAFSTVEELARNTEMLMGMRGDYTGVSVQYLVEAGALANANAPIGGDDWSVTAINEGVGFSINLTELSQGECEYFSVNVPQLVTRVIINNVESTAGTTPNCFSTNTNNVSFVIE</sequence>
<dbReference type="InterPro" id="IPR045584">
    <property type="entry name" value="Pilin-like"/>
</dbReference>
<evidence type="ECO:0008006" key="4">
    <source>
        <dbReference type="Google" id="ProtNLM"/>
    </source>
</evidence>
<evidence type="ECO:0000313" key="3">
    <source>
        <dbReference type="Proteomes" id="UP000721442"/>
    </source>
</evidence>
<proteinExistence type="predicted"/>
<name>A0A940DF20_9PROT</name>
<dbReference type="AlphaFoldDB" id="A0A940DF20"/>
<keyword evidence="1" id="KW-0472">Membrane</keyword>
<keyword evidence="1" id="KW-1133">Transmembrane helix</keyword>
<dbReference type="EMBL" id="JADINE010000032">
    <property type="protein sequence ID" value="MBO8407333.1"/>
    <property type="molecule type" value="Genomic_DNA"/>
</dbReference>
<dbReference type="SUPFAM" id="SSF54523">
    <property type="entry name" value="Pili subunits"/>
    <property type="match status" value="1"/>
</dbReference>